<dbReference type="GeneID" id="9683728"/>
<name>C1MRD7_MICPC</name>
<gene>
    <name evidence="2" type="ORF">MICPUCDRAFT_4201</name>
</gene>
<dbReference type="PANTHER" id="PTHR47219:SF20">
    <property type="entry name" value="TBC1 DOMAIN FAMILY MEMBER 2B"/>
    <property type="match status" value="1"/>
</dbReference>
<dbReference type="PROSITE" id="PS50086">
    <property type="entry name" value="TBC_RABGAP"/>
    <property type="match status" value="1"/>
</dbReference>
<dbReference type="PANTHER" id="PTHR47219">
    <property type="entry name" value="RAB GTPASE-ACTIVATING PROTEIN 1-LIKE"/>
    <property type="match status" value="1"/>
</dbReference>
<dbReference type="KEGG" id="mpp:MICPUCDRAFT_4201"/>
<feature type="non-terminal residue" evidence="2">
    <location>
        <position position="271"/>
    </location>
</feature>
<dbReference type="OrthoDB" id="294251at2759"/>
<dbReference type="InterPro" id="IPR050302">
    <property type="entry name" value="Rab_GAP_TBC_domain"/>
</dbReference>
<proteinExistence type="predicted"/>
<dbReference type="GO" id="GO:0031267">
    <property type="term" value="F:small GTPase binding"/>
    <property type="evidence" value="ECO:0007669"/>
    <property type="project" value="TreeGrafter"/>
</dbReference>
<dbReference type="AlphaFoldDB" id="C1MRD7"/>
<dbReference type="OMA" id="HESYEEM"/>
<feature type="non-terminal residue" evidence="2">
    <location>
        <position position="1"/>
    </location>
</feature>
<dbReference type="FunFam" id="1.10.8.270:FF:000026">
    <property type="entry name" value="TBC (Tre-2/Bub2/Cdc16) domain family"/>
    <property type="match status" value="1"/>
</dbReference>
<dbReference type="InterPro" id="IPR035969">
    <property type="entry name" value="Rab-GAP_TBC_sf"/>
</dbReference>
<dbReference type="Gene3D" id="1.10.472.80">
    <property type="entry name" value="Ypt/Rab-GAP domain of gyp1p, domain 3"/>
    <property type="match status" value="1"/>
</dbReference>
<dbReference type="STRING" id="564608.C1MRD7"/>
<dbReference type="EMBL" id="GG663738">
    <property type="protein sequence ID" value="EEH58241.1"/>
    <property type="molecule type" value="Genomic_DNA"/>
</dbReference>
<dbReference type="SMART" id="SM00164">
    <property type="entry name" value="TBC"/>
    <property type="match status" value="1"/>
</dbReference>
<organism evidence="3">
    <name type="scientific">Micromonas pusilla (strain CCMP1545)</name>
    <name type="common">Picoplanktonic green alga</name>
    <dbReference type="NCBI Taxonomy" id="564608"/>
    <lineage>
        <taxon>Eukaryota</taxon>
        <taxon>Viridiplantae</taxon>
        <taxon>Chlorophyta</taxon>
        <taxon>Mamiellophyceae</taxon>
        <taxon>Mamiellales</taxon>
        <taxon>Mamiellaceae</taxon>
        <taxon>Micromonas</taxon>
    </lineage>
</organism>
<protein>
    <submittedName>
        <fullName evidence="2">Predicted protein</fullName>
    </submittedName>
</protein>
<reference evidence="2 3" key="1">
    <citation type="journal article" date="2009" name="Science">
        <title>Green evolution and dynamic adaptations revealed by genomes of the marine picoeukaryotes Micromonas.</title>
        <authorList>
            <person name="Worden A.Z."/>
            <person name="Lee J.H."/>
            <person name="Mock T."/>
            <person name="Rouze P."/>
            <person name="Simmons M.P."/>
            <person name="Aerts A.L."/>
            <person name="Allen A.E."/>
            <person name="Cuvelier M.L."/>
            <person name="Derelle E."/>
            <person name="Everett M.V."/>
            <person name="Foulon E."/>
            <person name="Grimwood J."/>
            <person name="Gundlach H."/>
            <person name="Henrissat B."/>
            <person name="Napoli C."/>
            <person name="McDonald S.M."/>
            <person name="Parker M.S."/>
            <person name="Rombauts S."/>
            <person name="Salamov A."/>
            <person name="Von Dassow P."/>
            <person name="Badger J.H."/>
            <person name="Coutinho P.M."/>
            <person name="Demir E."/>
            <person name="Dubchak I."/>
            <person name="Gentemann C."/>
            <person name="Eikrem W."/>
            <person name="Gready J.E."/>
            <person name="John U."/>
            <person name="Lanier W."/>
            <person name="Lindquist E.A."/>
            <person name="Lucas S."/>
            <person name="Mayer K.F."/>
            <person name="Moreau H."/>
            <person name="Not F."/>
            <person name="Otillar R."/>
            <person name="Panaud O."/>
            <person name="Pangilinan J."/>
            <person name="Paulsen I."/>
            <person name="Piegu B."/>
            <person name="Poliakov A."/>
            <person name="Robbens S."/>
            <person name="Schmutz J."/>
            <person name="Toulza E."/>
            <person name="Wyss T."/>
            <person name="Zelensky A."/>
            <person name="Zhou K."/>
            <person name="Armbrust E.V."/>
            <person name="Bhattacharya D."/>
            <person name="Goodenough U.W."/>
            <person name="Van de Peer Y."/>
            <person name="Grigoriev I.V."/>
        </authorList>
    </citation>
    <scope>NUCLEOTIDE SEQUENCE [LARGE SCALE GENOMIC DNA]</scope>
    <source>
        <strain evidence="2 3">CCMP1545</strain>
    </source>
</reference>
<dbReference type="InterPro" id="IPR000195">
    <property type="entry name" value="Rab-GAP-TBC_dom"/>
</dbReference>
<evidence type="ECO:0000313" key="2">
    <source>
        <dbReference type="EMBL" id="EEH58241.1"/>
    </source>
</evidence>
<dbReference type="SUPFAM" id="SSF47923">
    <property type="entry name" value="Ypt/Rab-GAP domain of gyp1p"/>
    <property type="match status" value="2"/>
</dbReference>
<dbReference type="Pfam" id="PF00566">
    <property type="entry name" value="RabGAP-TBC"/>
    <property type="match status" value="1"/>
</dbReference>
<dbReference type="RefSeq" id="XP_003058290.1">
    <property type="nucleotide sequence ID" value="XM_003058244.1"/>
</dbReference>
<feature type="domain" description="Rab-GAP TBC" evidence="1">
    <location>
        <begin position="8"/>
        <end position="197"/>
    </location>
</feature>
<dbReference type="eggNOG" id="KOG2058">
    <property type="taxonomic scope" value="Eukaryota"/>
</dbReference>
<sequence>LKRLIRKGVPKDLRAAVWMATSGARERKDAAPRKYYGRLQSLPVDGAVEDQIRVDLHRTFPENDRWSNPDSHRVLERVLLSYAKHNPSTGYCQGMNFVAAFLLLVVTDEEDAFWVLCALLDDISPPDIHAADIRGTIVEYGVLHDVVAKIEPKVGKHLEACDVELVMIASKWLLCFFTESFPAETSARVLDAMFSEGFKVWFRVVMSMLMMNKKELTRVDNAPEIMQCLGASFRSMHDRDALMAFAFKKVRVDRSFVEKCRAKQEKAQAAE</sequence>
<dbReference type="Proteomes" id="UP000001876">
    <property type="component" value="Unassembled WGS sequence"/>
</dbReference>
<evidence type="ECO:0000259" key="1">
    <source>
        <dbReference type="PROSITE" id="PS50086"/>
    </source>
</evidence>
<accession>C1MRD7</accession>
<keyword evidence="3" id="KW-1185">Reference proteome</keyword>
<dbReference type="Gene3D" id="1.10.8.270">
    <property type="entry name" value="putative rabgap domain of human tbc1 domain family member 14 like domains"/>
    <property type="match status" value="1"/>
</dbReference>
<dbReference type="GO" id="GO:0005096">
    <property type="term" value="F:GTPase activator activity"/>
    <property type="evidence" value="ECO:0007669"/>
    <property type="project" value="TreeGrafter"/>
</dbReference>
<evidence type="ECO:0000313" key="3">
    <source>
        <dbReference type="Proteomes" id="UP000001876"/>
    </source>
</evidence>